<evidence type="ECO:0000256" key="2">
    <source>
        <dbReference type="ARBA" id="ARBA00009812"/>
    </source>
</evidence>
<evidence type="ECO:0000259" key="16">
    <source>
        <dbReference type="PROSITE" id="PS50853"/>
    </source>
</evidence>
<dbReference type="InterPro" id="IPR036179">
    <property type="entry name" value="Ig-like_dom_sf"/>
</dbReference>
<protein>
    <submittedName>
        <fullName evidence="17">Contactin 3a, tandem duplicate 1</fullName>
    </submittedName>
</protein>
<dbReference type="Gene3D" id="2.60.40.10">
    <property type="entry name" value="Immunoglobulins"/>
    <property type="match status" value="10"/>
</dbReference>
<dbReference type="GO" id="GO:0007420">
    <property type="term" value="P:brain development"/>
    <property type="evidence" value="ECO:0007669"/>
    <property type="project" value="TreeGrafter"/>
</dbReference>
<dbReference type="InterPro" id="IPR007110">
    <property type="entry name" value="Ig-like_dom"/>
</dbReference>
<dbReference type="SUPFAM" id="SSF48726">
    <property type="entry name" value="Immunoglobulin"/>
    <property type="match status" value="6"/>
</dbReference>
<feature type="domain" description="Fibronectin type-III" evidence="16">
    <location>
        <begin position="594"/>
        <end position="692"/>
    </location>
</feature>
<dbReference type="FunFam" id="2.60.40.10:FF:000047">
    <property type="entry name" value="Contactin 1"/>
    <property type="match status" value="1"/>
</dbReference>
<dbReference type="SMART" id="SM00409">
    <property type="entry name" value="IG"/>
    <property type="match status" value="6"/>
</dbReference>
<evidence type="ECO:0000256" key="12">
    <source>
        <dbReference type="ARBA" id="ARBA00023319"/>
    </source>
</evidence>
<evidence type="ECO:0000256" key="9">
    <source>
        <dbReference type="ARBA" id="ARBA00023157"/>
    </source>
</evidence>
<dbReference type="Pfam" id="PF13927">
    <property type="entry name" value="Ig_3"/>
    <property type="match status" value="4"/>
</dbReference>
<dbReference type="FunFam" id="2.60.40.10:FF:000044">
    <property type="entry name" value="Contactin 1"/>
    <property type="match status" value="1"/>
</dbReference>
<dbReference type="FunFam" id="2.60.40.10:FF:000035">
    <property type="entry name" value="Contactin 1"/>
    <property type="match status" value="1"/>
</dbReference>
<comment type="similarity">
    <text evidence="2">Belongs to the immunoglobulin superfamily. Contactin family.</text>
</comment>
<dbReference type="GO" id="GO:0098632">
    <property type="term" value="F:cell-cell adhesion mediator activity"/>
    <property type="evidence" value="ECO:0007669"/>
    <property type="project" value="TreeGrafter"/>
</dbReference>
<reference evidence="17" key="2">
    <citation type="submission" date="2025-08" db="UniProtKB">
        <authorList>
            <consortium name="Ensembl"/>
        </authorList>
    </citation>
    <scope>IDENTIFICATION</scope>
</reference>
<dbReference type="PANTHER" id="PTHR44170">
    <property type="entry name" value="PROTEIN SIDEKICK"/>
    <property type="match status" value="1"/>
</dbReference>
<keyword evidence="10" id="KW-0325">Glycoprotein</keyword>
<keyword evidence="18" id="KW-1185">Reference proteome</keyword>
<dbReference type="FunFam" id="2.60.40.10:FF:000028">
    <property type="entry name" value="Neuronal cell adhesion molecule"/>
    <property type="match status" value="1"/>
</dbReference>
<dbReference type="GO" id="GO:0030424">
    <property type="term" value="C:axon"/>
    <property type="evidence" value="ECO:0007669"/>
    <property type="project" value="TreeGrafter"/>
</dbReference>
<dbReference type="SMART" id="SM00060">
    <property type="entry name" value="FN3"/>
    <property type="match status" value="4"/>
</dbReference>
<feature type="region of interest" description="Disordered" evidence="14">
    <location>
        <begin position="675"/>
        <end position="708"/>
    </location>
</feature>
<evidence type="ECO:0000256" key="1">
    <source>
        <dbReference type="ARBA" id="ARBA00004609"/>
    </source>
</evidence>
<keyword evidence="3" id="KW-1003">Cell membrane</keyword>
<dbReference type="CDD" id="cd00063">
    <property type="entry name" value="FN3"/>
    <property type="match status" value="4"/>
</dbReference>
<keyword evidence="11" id="KW-0449">Lipoprotein</keyword>
<dbReference type="GO" id="GO:0098552">
    <property type="term" value="C:side of membrane"/>
    <property type="evidence" value="ECO:0007669"/>
    <property type="project" value="UniProtKB-KW"/>
</dbReference>
<feature type="domain" description="Fibronectin type-III" evidence="16">
    <location>
        <begin position="799"/>
        <end position="894"/>
    </location>
</feature>
<organism evidence="17 18">
    <name type="scientific">Scleropages formosus</name>
    <name type="common">Asian bonytongue</name>
    <name type="synonym">Osteoglossum formosum</name>
    <dbReference type="NCBI Taxonomy" id="113540"/>
    <lineage>
        <taxon>Eukaryota</taxon>
        <taxon>Metazoa</taxon>
        <taxon>Chordata</taxon>
        <taxon>Craniata</taxon>
        <taxon>Vertebrata</taxon>
        <taxon>Euteleostomi</taxon>
        <taxon>Actinopterygii</taxon>
        <taxon>Neopterygii</taxon>
        <taxon>Teleostei</taxon>
        <taxon>Osteoglossocephala</taxon>
        <taxon>Osteoglossomorpha</taxon>
        <taxon>Osteoglossiformes</taxon>
        <taxon>Osteoglossidae</taxon>
        <taxon>Scleropages</taxon>
    </lineage>
</organism>
<evidence type="ECO:0000313" key="17">
    <source>
        <dbReference type="Ensembl" id="ENSSFOP00015059141.1"/>
    </source>
</evidence>
<dbReference type="FunFam" id="2.60.40.10:FF:000054">
    <property type="entry name" value="Contactin 1"/>
    <property type="match status" value="1"/>
</dbReference>
<evidence type="ECO:0000256" key="11">
    <source>
        <dbReference type="ARBA" id="ARBA00023288"/>
    </source>
</evidence>
<dbReference type="InterPro" id="IPR003598">
    <property type="entry name" value="Ig_sub2"/>
</dbReference>
<dbReference type="Ensembl" id="ENSSFOT00015078826.1">
    <property type="protein sequence ID" value="ENSSFOP00015059141.1"/>
    <property type="gene ID" value="ENSSFOG00015019933.2"/>
</dbReference>
<evidence type="ECO:0000256" key="13">
    <source>
        <dbReference type="ARBA" id="ARBA00038703"/>
    </source>
</evidence>
<sequence>TFILWSFLRIGLLRGPSFTKQPGSIVFPLRSADSNQEVVFSCEAQGHPPPSYRWKQNETLIVPKASSRYNMFGGNLRISHLVKEEDEGTYQCLASNSFGTIISRKAKLSIAYLENFKTQKRNSVLVREGQGVVLLCGPPAHSGELSFSWIFNEYPSFVRQDSRRFISQDTGNLYIAKVERSDVGNYTCVVTNTVTKTRVHGPPTPLVLRTDGVMGEYEPKIEVHFPEIIPVAKGSTVKLECFALGNPVPTVSWRRVDGIPFHRKVDSFKTSGVLEIPYFQQDDAGTYECVAENSRGKNAVRGKLSFYASPHLLEKPEDIQKPIDEVLAWECKASGKPKPSYTWLKNGEPLEAMGDRVQVVNGVLTISSLTLSDMGMYQCVAGNKHGELYTNAELRVIAIAPDFSENPVTSITLAREGGSVQIDCRPRMSPRGVISWRKGKEALRESHRVSVLDSGSLWISNVTKSDAGLYTCAARNQFGMASSAGNLAVKEPTIMLTPESNLDVTVGESVVLPCQVTHDPSLDLKFTWFFNQQPIHFGSYGSYFEKVGGQHSAGDIMIRNIQLRHAGKYTCSVQTEVDSVSVSTGVVVRGPPGPPVNLRVEDIGETTAALSWMPGLDNHSPITSYTIQARSPFSLGWQAVTTVPEELRGQQLTATVTDLSPWVEYEFRVLASNAVGTGEPSKPSSQARTKDALPKVTPANVSGGGGSRSELVITWEPVPEELQAGPGFGYVVAFRPNGTTGWMQAAVTSADASRYIFKNESIPPYSPYQVKVGVYNNKGEGPFGPVTTIYSAEEEPSRAPSRIRVWSLSASEIEVAWKPLSSQTRRRVLGYELRYWRKMEREETASVVRTVGNRTSAIIRGLDGSSTYYVNVRAYNTAGTGPVSTTVNVTTKKPPPSQPPLKVMWKNSNSKIMLKWDQVKALENESEVTGYKVMYKSRHSQPSMVETNSTSLELALPDDEEYVIQVKPFSEGGEGSSSQQITIPRITGPHAISSASKISTWSALSTIALSFTARTSL</sequence>
<comment type="subcellular location">
    <subcellularLocation>
        <location evidence="1">Cell membrane</location>
        <topology evidence="1">Lipid-anchor</topology>
        <topology evidence="1">GPI-anchor</topology>
    </subcellularLocation>
</comment>
<dbReference type="GO" id="GO:0007411">
    <property type="term" value="P:axon guidance"/>
    <property type="evidence" value="ECO:0007669"/>
    <property type="project" value="TreeGrafter"/>
</dbReference>
<dbReference type="GO" id="GO:0005886">
    <property type="term" value="C:plasma membrane"/>
    <property type="evidence" value="ECO:0007669"/>
    <property type="project" value="UniProtKB-SubCell"/>
</dbReference>
<dbReference type="Pfam" id="PF00041">
    <property type="entry name" value="fn3"/>
    <property type="match status" value="3"/>
</dbReference>
<evidence type="ECO:0000259" key="15">
    <source>
        <dbReference type="PROSITE" id="PS50835"/>
    </source>
</evidence>
<evidence type="ECO:0000256" key="10">
    <source>
        <dbReference type="ARBA" id="ARBA00023180"/>
    </source>
</evidence>
<evidence type="ECO:0000256" key="3">
    <source>
        <dbReference type="ARBA" id="ARBA00022475"/>
    </source>
</evidence>
<feature type="domain" description="Ig-like" evidence="15">
    <location>
        <begin position="114"/>
        <end position="200"/>
    </location>
</feature>
<keyword evidence="6" id="KW-0677">Repeat</keyword>
<dbReference type="AlphaFoldDB" id="A0A8C9VJC3"/>
<feature type="domain" description="Ig-like" evidence="15">
    <location>
        <begin position="16"/>
        <end position="109"/>
    </location>
</feature>
<dbReference type="Pfam" id="PF07679">
    <property type="entry name" value="I-set"/>
    <property type="match status" value="2"/>
</dbReference>
<dbReference type="FunFam" id="2.60.40.10:FF:000064">
    <property type="entry name" value="Contactin 1"/>
    <property type="match status" value="1"/>
</dbReference>
<gene>
    <name evidence="17" type="primary">LOC108939516</name>
</gene>
<dbReference type="FunFam" id="2.60.40.10:FF:000005">
    <property type="entry name" value="Neuronal cell adhesion molecule"/>
    <property type="match status" value="1"/>
</dbReference>
<dbReference type="InterPro" id="IPR003961">
    <property type="entry name" value="FN3_dom"/>
</dbReference>
<evidence type="ECO:0000256" key="7">
    <source>
        <dbReference type="ARBA" id="ARBA00022889"/>
    </source>
</evidence>
<dbReference type="PROSITE" id="PS50835">
    <property type="entry name" value="IG_LIKE"/>
    <property type="match status" value="6"/>
</dbReference>
<dbReference type="InterPro" id="IPR036116">
    <property type="entry name" value="FN3_sf"/>
</dbReference>
<reference evidence="17 18" key="1">
    <citation type="submission" date="2019-04" db="EMBL/GenBank/DDBJ databases">
        <authorList>
            <consortium name="Wellcome Sanger Institute Data Sharing"/>
        </authorList>
    </citation>
    <scope>NUCLEOTIDE SEQUENCE [LARGE SCALE GENOMIC DNA]</scope>
</reference>
<dbReference type="InterPro" id="IPR013098">
    <property type="entry name" value="Ig_I-set"/>
</dbReference>
<feature type="domain" description="Ig-like" evidence="15">
    <location>
        <begin position="219"/>
        <end position="305"/>
    </location>
</feature>
<feature type="domain" description="Fibronectin type-III" evidence="16">
    <location>
        <begin position="895"/>
        <end position="990"/>
    </location>
</feature>
<keyword evidence="4" id="KW-0336">GPI-anchor</keyword>
<dbReference type="PANTHER" id="PTHR44170:SF18">
    <property type="entry name" value="CONTACTIN 3B-RELATED"/>
    <property type="match status" value="1"/>
</dbReference>
<reference evidence="17" key="3">
    <citation type="submission" date="2025-09" db="UniProtKB">
        <authorList>
            <consortium name="Ensembl"/>
        </authorList>
    </citation>
    <scope>IDENTIFICATION</scope>
</reference>
<dbReference type="SUPFAM" id="SSF49265">
    <property type="entry name" value="Fibronectin type III"/>
    <property type="match status" value="2"/>
</dbReference>
<dbReference type="Proteomes" id="UP000694397">
    <property type="component" value="Chromosome 2"/>
</dbReference>
<feature type="domain" description="Ig-like" evidence="15">
    <location>
        <begin position="401"/>
        <end position="488"/>
    </location>
</feature>
<feature type="domain" description="Ig-like" evidence="15">
    <location>
        <begin position="492"/>
        <end position="583"/>
    </location>
</feature>
<evidence type="ECO:0000256" key="5">
    <source>
        <dbReference type="ARBA" id="ARBA00022729"/>
    </source>
</evidence>
<accession>A0A8C9VJC3</accession>
<dbReference type="InterPro" id="IPR003599">
    <property type="entry name" value="Ig_sub"/>
</dbReference>
<feature type="domain" description="Fibronectin type-III" evidence="16">
    <location>
        <begin position="697"/>
        <end position="794"/>
    </location>
</feature>
<evidence type="ECO:0000313" key="18">
    <source>
        <dbReference type="Proteomes" id="UP000694397"/>
    </source>
</evidence>
<dbReference type="OrthoDB" id="5982258at2759"/>
<evidence type="ECO:0000256" key="4">
    <source>
        <dbReference type="ARBA" id="ARBA00022622"/>
    </source>
</evidence>
<name>A0A8C9VJC3_SCLFO</name>
<keyword evidence="5" id="KW-0732">Signal</keyword>
<evidence type="ECO:0000256" key="6">
    <source>
        <dbReference type="ARBA" id="ARBA00022737"/>
    </source>
</evidence>
<comment type="subunit">
    <text evidence="13">Interacts with PTPRG.</text>
</comment>
<keyword evidence="7" id="KW-0130">Cell adhesion</keyword>
<keyword evidence="8" id="KW-0472">Membrane</keyword>
<feature type="domain" description="Ig-like" evidence="15">
    <location>
        <begin position="310"/>
        <end position="395"/>
    </location>
</feature>
<evidence type="ECO:0000256" key="14">
    <source>
        <dbReference type="SAM" id="MobiDB-lite"/>
    </source>
</evidence>
<dbReference type="FunFam" id="2.60.40.10:FF:000052">
    <property type="entry name" value="Contactin 1"/>
    <property type="match status" value="1"/>
</dbReference>
<evidence type="ECO:0000256" key="8">
    <source>
        <dbReference type="ARBA" id="ARBA00023136"/>
    </source>
</evidence>
<proteinExistence type="inferred from homology"/>
<keyword evidence="12" id="KW-0393">Immunoglobulin domain</keyword>
<dbReference type="FunFam" id="2.60.40.10:FF:000004">
    <property type="entry name" value="DCC isoform 1"/>
    <property type="match status" value="2"/>
</dbReference>
<dbReference type="PROSITE" id="PS50853">
    <property type="entry name" value="FN3"/>
    <property type="match status" value="4"/>
</dbReference>
<dbReference type="InterPro" id="IPR013783">
    <property type="entry name" value="Ig-like_fold"/>
</dbReference>
<keyword evidence="9" id="KW-1015">Disulfide bond</keyword>
<dbReference type="SMART" id="SM00408">
    <property type="entry name" value="IGc2"/>
    <property type="match status" value="6"/>
</dbReference>
<dbReference type="GeneTree" id="ENSGT00940000164786"/>